<keyword evidence="1" id="KW-0732">Signal</keyword>
<accession>A0A0P7BAR9</accession>
<feature type="chain" id="PRO_5006135577" evidence="1">
    <location>
        <begin position="19"/>
        <end position="115"/>
    </location>
</feature>
<feature type="signal peptide" evidence="1">
    <location>
        <begin position="1"/>
        <end position="18"/>
    </location>
</feature>
<evidence type="ECO:0000313" key="2">
    <source>
        <dbReference type="EMBL" id="KPM37872.1"/>
    </source>
</evidence>
<proteinExistence type="predicted"/>
<sequence>MRYSITCLVALAASMVAANPLAPRSQASWEFPESFPLAKRQDMPEPGTPLYLCHENCGLSITYSREEGYCTNWQWISRYDACLLCANEFNIWQYYGTSVSNAATACGFTAVPAKL</sequence>
<dbReference type="OrthoDB" id="4160690at2759"/>
<evidence type="ECO:0000313" key="3">
    <source>
        <dbReference type="Proteomes" id="UP000050424"/>
    </source>
</evidence>
<comment type="caution">
    <text evidence="2">The sequence shown here is derived from an EMBL/GenBank/DDBJ whole genome shotgun (WGS) entry which is preliminary data.</text>
</comment>
<protein>
    <submittedName>
        <fullName evidence="2">Uncharacterized protein</fullName>
    </submittedName>
</protein>
<reference evidence="2 3" key="1">
    <citation type="submission" date="2015-09" db="EMBL/GenBank/DDBJ databases">
        <title>Draft genome of a European isolate of the apple canker pathogen Neonectria ditissima.</title>
        <authorList>
            <person name="Gomez-Cortecero A."/>
            <person name="Harrison R.J."/>
            <person name="Armitage A.D."/>
        </authorList>
    </citation>
    <scope>NUCLEOTIDE SEQUENCE [LARGE SCALE GENOMIC DNA]</scope>
    <source>
        <strain evidence="2 3">R09/05</strain>
    </source>
</reference>
<dbReference type="AlphaFoldDB" id="A0A0P7BAR9"/>
<evidence type="ECO:0000256" key="1">
    <source>
        <dbReference type="SAM" id="SignalP"/>
    </source>
</evidence>
<dbReference type="Proteomes" id="UP000050424">
    <property type="component" value="Unassembled WGS sequence"/>
</dbReference>
<dbReference type="STRING" id="78410.A0A0P7BAR9"/>
<organism evidence="2 3">
    <name type="scientific">Neonectria ditissima</name>
    <dbReference type="NCBI Taxonomy" id="78410"/>
    <lineage>
        <taxon>Eukaryota</taxon>
        <taxon>Fungi</taxon>
        <taxon>Dikarya</taxon>
        <taxon>Ascomycota</taxon>
        <taxon>Pezizomycotina</taxon>
        <taxon>Sordariomycetes</taxon>
        <taxon>Hypocreomycetidae</taxon>
        <taxon>Hypocreales</taxon>
        <taxon>Nectriaceae</taxon>
        <taxon>Neonectria</taxon>
    </lineage>
</organism>
<gene>
    <name evidence="2" type="ORF">AK830_g8701</name>
</gene>
<keyword evidence="3" id="KW-1185">Reference proteome</keyword>
<name>A0A0P7BAR9_9HYPO</name>
<dbReference type="EMBL" id="LKCW01000151">
    <property type="protein sequence ID" value="KPM37872.1"/>
    <property type="molecule type" value="Genomic_DNA"/>
</dbReference>